<evidence type="ECO:0000313" key="4">
    <source>
        <dbReference type="Proteomes" id="UP000216758"/>
    </source>
</evidence>
<accession>A0A256JF72</accession>
<dbReference type="AlphaFoldDB" id="A0A256JF72"/>
<dbReference type="OrthoDB" id="220795at2157"/>
<sequence>MNGDILTLYSNAYGEAAGEYEFVVVYWQPESTEVGGSTREYAANQTVQRIGVNFAQGYSTSDVELQSHYDKQVEATAWLERDGERVPGATWRFEHASAPASQQVQIDTLAEAWTYVFRVAILPGLAAVVLGLSLAKVTLKRTGTGPRYGKGAWVFLGLIGGGLALSAAYYEVAVVIANLDILMGLSLGVIAYGGGLQIHSDVEYVGFERKELTDAVALRQGRDGESDPEAVPDGGASEVTDSIEIPESNYHDELYEDLPRLPMVRGEDGRYIPKKGIGPFLARFFSDAARLDLSSLTTRVRVNTGCISEKVYVHPDSEGVKHTAAHLARRMPVWWRIDPETTERGEKLLYGALTLGALALPVIGWKVGGAVANVPTVGAALGAVALAVESLEAQPGSVEFTPAPRHDVTADASLTILQQEHADAKTLEEYEEIAWSERTTTALEAREVQGRQDKTVTRRLNEEALGMGLDVEARQDSESEPTLGGPEPDTNDSDTSDVRADGGDNE</sequence>
<name>A0A256JF72_HALEZ</name>
<dbReference type="EMBL" id="NHPB01000109">
    <property type="protein sequence ID" value="OYR67411.1"/>
    <property type="molecule type" value="Genomic_DNA"/>
</dbReference>
<keyword evidence="2" id="KW-1133">Transmembrane helix</keyword>
<gene>
    <name evidence="3" type="ORF">DJ78_15720</name>
</gene>
<feature type="region of interest" description="Disordered" evidence="1">
    <location>
        <begin position="460"/>
        <end position="506"/>
    </location>
</feature>
<keyword evidence="2" id="KW-0472">Membrane</keyword>
<feature type="transmembrane region" description="Helical" evidence="2">
    <location>
        <begin position="115"/>
        <end position="139"/>
    </location>
</feature>
<evidence type="ECO:0000313" key="3">
    <source>
        <dbReference type="EMBL" id="OYR67411.1"/>
    </source>
</evidence>
<comment type="caution">
    <text evidence="3">The sequence shown here is derived from an EMBL/GenBank/DDBJ whole genome shotgun (WGS) entry which is preliminary data.</text>
</comment>
<reference evidence="3 4" key="1">
    <citation type="journal article" date="2014" name="Front. Microbiol.">
        <title>Population and genomic analysis of the genus Halorubrum.</title>
        <authorList>
            <person name="Fullmer M.S."/>
            <person name="Soucy S.M."/>
            <person name="Swithers K.S."/>
            <person name="Makkay A.M."/>
            <person name="Wheeler R."/>
            <person name="Ventosa A."/>
            <person name="Gogarten J.P."/>
            <person name="Papke R.T."/>
        </authorList>
    </citation>
    <scope>NUCLEOTIDE SEQUENCE [LARGE SCALE GENOMIC DNA]</scope>
    <source>
        <strain evidence="3 4">G37</strain>
    </source>
</reference>
<feature type="compositionally biased region" description="Basic and acidic residues" evidence="1">
    <location>
        <begin position="496"/>
        <end position="506"/>
    </location>
</feature>
<proteinExistence type="predicted"/>
<protein>
    <submittedName>
        <fullName evidence="3">Uncharacterized protein</fullName>
    </submittedName>
</protein>
<feature type="transmembrane region" description="Helical" evidence="2">
    <location>
        <begin position="151"/>
        <end position="170"/>
    </location>
</feature>
<evidence type="ECO:0000256" key="1">
    <source>
        <dbReference type="SAM" id="MobiDB-lite"/>
    </source>
</evidence>
<evidence type="ECO:0000256" key="2">
    <source>
        <dbReference type="SAM" id="Phobius"/>
    </source>
</evidence>
<organism evidence="3 4">
    <name type="scientific">Halorubrum ezzemoulense</name>
    <name type="common">Halorubrum chaoviator</name>
    <dbReference type="NCBI Taxonomy" id="337243"/>
    <lineage>
        <taxon>Archaea</taxon>
        <taxon>Methanobacteriati</taxon>
        <taxon>Methanobacteriota</taxon>
        <taxon>Stenosarchaea group</taxon>
        <taxon>Halobacteria</taxon>
        <taxon>Halobacteriales</taxon>
        <taxon>Haloferacaceae</taxon>
        <taxon>Halorubrum</taxon>
    </lineage>
</organism>
<dbReference type="Proteomes" id="UP000216758">
    <property type="component" value="Unassembled WGS sequence"/>
</dbReference>
<keyword evidence="2" id="KW-0812">Transmembrane</keyword>